<protein>
    <submittedName>
        <fullName evidence="1">Uncharacterized protein</fullName>
    </submittedName>
</protein>
<keyword evidence="2" id="KW-1185">Reference proteome</keyword>
<sequence>MSTSKISRTPQDADSLSVVTDSPPPSYSRRSPKLSTFRTVAFAFSCLGVVFSDIGTSPLYVISVCFPPDNRVPVKDDIIGVISAIVWSITLLPLVKYVLFALSFGSTEGEGGPFALFLQLFPRRGQQQDADDDRELTKFDSKDVTLLGETPHGGTWLPKVRWPLLIWNYDALAGVLLSLTGCEAVFANLGQFNASSIRLSFITIVYPALIFAYLGQGARLIVDGERVIANPFYLSIPGGQTGGLWVCHASVCGKYWMQLMSQKCFPAIRINYTSNFTAGQVYIPAVNWILMAGTIITVGIFGSSFAMTLAYGFAVAVVMFITTTMLALHIPFIKNLHWSLGLAFLLIFGFFDGLFVGAAVKKVPHGAWFPLAIGTVLCAFMVFWTKCRELEDSFDQENKKKLTRVVFNQKHEQEFQPDSAADDKKITFVPEETRGRCSSPVFIAQLSKASASNRRQLDSALHQDELGALYVRRPESDQLLKVERIPSLAIVHKLSEGKGVPHAFSVFVRQFPALPRVVIFLSVRITAVPHVPLRERYLLSKVRSMDGFYGVVMRKGYLDMLAPEVDEILDRICEIEVQYSAVNLEERLKMIKQASLTTTHIIPNYNIKSKKVSGFIPNKLRQVLVEELYGRLRVVFPDESHLPIHTESALKVGVTAVI</sequence>
<evidence type="ECO:0000313" key="1">
    <source>
        <dbReference type="EMBL" id="KAJ9105430.1"/>
    </source>
</evidence>
<gene>
    <name evidence="1" type="ORF">QFC21_001801</name>
</gene>
<name>A0ACC2W118_9TREE</name>
<accession>A0ACC2W118</accession>
<reference evidence="1" key="1">
    <citation type="submission" date="2023-04" db="EMBL/GenBank/DDBJ databases">
        <title>Draft Genome sequencing of Naganishia species isolated from polar environments using Oxford Nanopore Technology.</title>
        <authorList>
            <person name="Leo P."/>
            <person name="Venkateswaran K."/>
        </authorList>
    </citation>
    <scope>NUCLEOTIDE SEQUENCE</scope>
    <source>
        <strain evidence="1">MNA-CCFEE 5423</strain>
    </source>
</reference>
<dbReference type="Proteomes" id="UP001227268">
    <property type="component" value="Unassembled WGS sequence"/>
</dbReference>
<dbReference type="EMBL" id="JASBWT010000004">
    <property type="protein sequence ID" value="KAJ9105430.1"/>
    <property type="molecule type" value="Genomic_DNA"/>
</dbReference>
<evidence type="ECO:0000313" key="2">
    <source>
        <dbReference type="Proteomes" id="UP001227268"/>
    </source>
</evidence>
<comment type="caution">
    <text evidence="1">The sequence shown here is derived from an EMBL/GenBank/DDBJ whole genome shotgun (WGS) entry which is preliminary data.</text>
</comment>
<proteinExistence type="predicted"/>
<organism evidence="1 2">
    <name type="scientific">Naganishia friedmannii</name>
    <dbReference type="NCBI Taxonomy" id="89922"/>
    <lineage>
        <taxon>Eukaryota</taxon>
        <taxon>Fungi</taxon>
        <taxon>Dikarya</taxon>
        <taxon>Basidiomycota</taxon>
        <taxon>Agaricomycotina</taxon>
        <taxon>Tremellomycetes</taxon>
        <taxon>Filobasidiales</taxon>
        <taxon>Filobasidiaceae</taxon>
        <taxon>Naganishia</taxon>
    </lineage>
</organism>